<organism evidence="2 3">
    <name type="scientific">Blautia parvula</name>
    <dbReference type="NCBI Taxonomy" id="2877527"/>
    <lineage>
        <taxon>Bacteria</taxon>
        <taxon>Bacillati</taxon>
        <taxon>Bacillota</taxon>
        <taxon>Clostridia</taxon>
        <taxon>Lachnospirales</taxon>
        <taxon>Lachnospiraceae</taxon>
        <taxon>Blautia</taxon>
    </lineage>
</organism>
<keyword evidence="1" id="KW-1133">Transmembrane helix</keyword>
<dbReference type="Proteomes" id="UP001600941">
    <property type="component" value="Unassembled WGS sequence"/>
</dbReference>
<evidence type="ECO:0000313" key="2">
    <source>
        <dbReference type="EMBL" id="GAA6500528.1"/>
    </source>
</evidence>
<keyword evidence="1" id="KW-0812">Transmembrane</keyword>
<keyword evidence="3" id="KW-1185">Reference proteome</keyword>
<proteinExistence type="predicted"/>
<gene>
    <name evidence="2" type="ORF">K340107D12_33440</name>
</gene>
<keyword evidence="1" id="KW-0472">Membrane</keyword>
<comment type="caution">
    <text evidence="2">The sequence shown here is derived from an EMBL/GenBank/DDBJ whole genome shotgun (WGS) entry which is preliminary data.</text>
</comment>
<feature type="transmembrane region" description="Helical" evidence="1">
    <location>
        <begin position="143"/>
        <end position="164"/>
    </location>
</feature>
<protein>
    <submittedName>
        <fullName evidence="2">Uncharacterized protein</fullName>
    </submittedName>
</protein>
<name>A0ABQ0BVG4_9FIRM</name>
<sequence length="192" mass="22779">MQDKKESEDLKDRLAYEPEEVKRMVEEYNRQKQIEFEDLHSEKTCKIISVFNVFQNILLIAWLISFIISIVELYMHYPLTNHSIRFGRDRRILTPIIMPVAVMMGEYIGGLSKIGGTVFTTLGGAFALWITKEYILLYPNMQISTWLTAFFIIMAYICCIIMNFQPSINRYLKRYPSRLWFDPARDKRKKKK</sequence>
<dbReference type="EMBL" id="BAABZQ010000001">
    <property type="protein sequence ID" value="GAA6500528.1"/>
    <property type="molecule type" value="Genomic_DNA"/>
</dbReference>
<evidence type="ECO:0000256" key="1">
    <source>
        <dbReference type="SAM" id="Phobius"/>
    </source>
</evidence>
<reference evidence="2 3" key="1">
    <citation type="submission" date="2024-04" db="EMBL/GenBank/DDBJ databases">
        <title>Defined microbial consortia suppress multidrug-resistant proinflammatory Enterobacteriaceae via ecological control.</title>
        <authorList>
            <person name="Furuichi M."/>
            <person name="Kawaguchi T."/>
            <person name="Pust M."/>
            <person name="Yasuma K."/>
            <person name="Plichta D."/>
            <person name="Hasegawa N."/>
            <person name="Ohya T."/>
            <person name="Bhattarai S."/>
            <person name="Sasajima S."/>
            <person name="Aoto Y."/>
            <person name="Tuganbaev T."/>
            <person name="Yaginuma M."/>
            <person name="Ueda M."/>
            <person name="Okahashi N."/>
            <person name="Amafuji K."/>
            <person name="Kiridooshi Y."/>
            <person name="Sugita K."/>
            <person name="Strazar M."/>
            <person name="Skelly A."/>
            <person name="Suda W."/>
            <person name="Hattori M."/>
            <person name="Nakamoto N."/>
            <person name="Caballero S."/>
            <person name="Norman J."/>
            <person name="Olle B."/>
            <person name="Tanoue T."/>
            <person name="Arita M."/>
            <person name="Bucci V."/>
            <person name="Atarashi K."/>
            <person name="Xavier R."/>
            <person name="Honda K."/>
        </authorList>
    </citation>
    <scope>NUCLEOTIDE SEQUENCE [LARGE SCALE GENOMIC DNA]</scope>
    <source>
        <strain evidence="3">k34-0107-D12</strain>
    </source>
</reference>
<feature type="transmembrane region" description="Helical" evidence="1">
    <location>
        <begin position="47"/>
        <end position="71"/>
    </location>
</feature>
<dbReference type="RefSeq" id="WP_148391461.1">
    <property type="nucleotide sequence ID" value="NZ_BAABZQ010000001.1"/>
</dbReference>
<accession>A0ABQ0BVG4</accession>
<evidence type="ECO:0000313" key="3">
    <source>
        <dbReference type="Proteomes" id="UP001600941"/>
    </source>
</evidence>
<feature type="transmembrane region" description="Helical" evidence="1">
    <location>
        <begin position="114"/>
        <end position="131"/>
    </location>
</feature>